<dbReference type="PANTHER" id="PTHR37813">
    <property type="entry name" value="FELS-2 PROPHAGE PROTEIN"/>
    <property type="match status" value="1"/>
</dbReference>
<dbReference type="NCBIfam" id="TIGR01760">
    <property type="entry name" value="tape_meas_TP901"/>
    <property type="match status" value="1"/>
</dbReference>
<keyword evidence="1" id="KW-1188">Viral release from host cell</keyword>
<reference evidence="3 4" key="1">
    <citation type="submission" date="2019-06" db="EMBL/GenBank/DDBJ databases">
        <title>Sequencing the genomes of 1000 actinobacteria strains.</title>
        <authorList>
            <person name="Klenk H.-P."/>
        </authorList>
    </citation>
    <scope>NUCLEOTIDE SEQUENCE [LARGE SCALE GENOMIC DNA]</scope>
    <source>
        <strain evidence="3 4">DSM 43866</strain>
    </source>
</reference>
<proteinExistence type="predicted"/>
<gene>
    <name evidence="3" type="ORF">FHX34_102141</name>
</gene>
<comment type="caution">
    <text evidence="3">The sequence shown here is derived from an EMBL/GenBank/DDBJ whole genome shotgun (WGS) entry which is preliminary data.</text>
</comment>
<evidence type="ECO:0000259" key="2">
    <source>
        <dbReference type="Pfam" id="PF10145"/>
    </source>
</evidence>
<evidence type="ECO:0000313" key="4">
    <source>
        <dbReference type="Proteomes" id="UP000320239"/>
    </source>
</evidence>
<dbReference type="RefSeq" id="WP_145830809.1">
    <property type="nucleotide sequence ID" value="NZ_VIWY01000002.1"/>
</dbReference>
<dbReference type="Proteomes" id="UP000320239">
    <property type="component" value="Unassembled WGS sequence"/>
</dbReference>
<organism evidence="3 4">
    <name type="scientific">Actinoplanes teichomyceticus</name>
    <dbReference type="NCBI Taxonomy" id="1867"/>
    <lineage>
        <taxon>Bacteria</taxon>
        <taxon>Bacillati</taxon>
        <taxon>Actinomycetota</taxon>
        <taxon>Actinomycetes</taxon>
        <taxon>Micromonosporales</taxon>
        <taxon>Micromonosporaceae</taxon>
        <taxon>Actinoplanes</taxon>
    </lineage>
</organism>
<accession>A0A561WI88</accession>
<name>A0A561WI88_ACTTI</name>
<dbReference type="Pfam" id="PF10145">
    <property type="entry name" value="PhageMin_Tail"/>
    <property type="match status" value="1"/>
</dbReference>
<dbReference type="InterPro" id="IPR010090">
    <property type="entry name" value="Phage_tape_meas"/>
</dbReference>
<dbReference type="EMBL" id="VIWY01000002">
    <property type="protein sequence ID" value="TWG23592.1"/>
    <property type="molecule type" value="Genomic_DNA"/>
</dbReference>
<protein>
    <submittedName>
        <fullName evidence="3">TP901 family phage tail tape measure protein</fullName>
    </submittedName>
</protein>
<sequence>MARTVTVKIGADTADFRGKLREAGRAVRDFRGEMERAARGGHLDSIADSAARMGVAGVGAFGVVIASSAKFQKAMSGVSAATHASARDMQMLRDAALEAGKATSYSATDAAAAETELAKAGVSVRDIINGGLSGALSLAAAGQMDVAEAAETAASALTQFKLKGSDVPHIADLLAAGAGKAQGSVHDLGAALNQAGLVSAQMGLSVEDTTGTLAAFASAGLMGSDAGTSLKTAMLMLANPTDKARSLMEELGIQVYDASGKFVGVTKLAGSLKSQLGTLTQEQRNSALATIFGSDAIRAASVLYEQGASGIQTWIDKVDDQGYAADTAARQTDNLIGDIERLKGSLETMAIESGSGANGGLRMLAQGANAVVDRFAELPPAVGETITIMAGLTGALMLGGAGWVKMRRSNAEALAELRATGPAGAKAAAGLQRAAGAAGKAAGAFALLQIADMAIAANMSDLNPQVDALTVGLGQYAQTGKATGEMARLLGGDLGKLDGQFQLLANTDSARAKWAVGLQGGLESVSSALAKSDSSLSTTRERVTALDQSLAQMVQGGQTDAAKRAFAELAHQLAVNGVSMDEFKKQFPQYAAALQVSNSATADATTKTGELGGALQSGAGDQKEYATATDASAAAVRGQRDALDDLSKQLRAEADPVFGLLEAQDKLAAAQDAVAKATKEHGKKSSEAKQATRDLAVAALDLQGKVGALGGTFKGQMTPELRATLRAAGLSEKQIKNLAGQFREAKKDGDKFSKNYRAEVQLTGYSAAAGQMDKLLVYQHALRKGIPVSAAQSAYDKNSRKEFHAGGWTGPGGKYEPAGVVHADEFVIRKEARQKIEAANPGLLDEMNATGQVRGYATGGLVLPFPASVAGARIPSRAEVAKAVGPVFDRDWPSSPGAQRGDSGVWHKIVQLIKSTGPLSGEFGNAFRPGDPKWHGSGRAVDWMGYEQDALASFLASKRPLELIHRTKSRDYAYSRGVNKGSFDAALMEAHRNHIHVAMANGGVINEHVIGYGKSGATYEFGEAGPERVTPLRGYASGGLVNVAPSTTTPTGFRPTGTRLDYLESLLAARSAVQALSAALKENGRTWSTATAKGRDNRSALIAGVRAAQQAAEAKYAETGSVKAANRVYDDYIKQLDRALKAMGVNAKQRRALIKTYSEKPKYDLPETAPRAPSNSSGRVRSITDQIAAEEAISNAKTAFAWTKPTFSTKTKTGQAELTQLFAYLSAAEQAAQSLYAEGGNAKAATNLYNSYLAQLRTILGRSGMTRAQIDSLLKTYGRITLSRNALGGVYERAGGGLREAQIAAGGPTRYAWAEESTGGEAFIPRLGDRSRSLAIWQHVGERWLNQPVWRPGSAGGGQAAARNITVQATIPITLGAETITRQVRIEVDTVLGEVAAATVYQTAG</sequence>
<dbReference type="PANTHER" id="PTHR37813:SF1">
    <property type="entry name" value="FELS-2 PROPHAGE PROTEIN"/>
    <property type="match status" value="1"/>
</dbReference>
<evidence type="ECO:0000313" key="3">
    <source>
        <dbReference type="EMBL" id="TWG23592.1"/>
    </source>
</evidence>
<evidence type="ECO:0000256" key="1">
    <source>
        <dbReference type="ARBA" id="ARBA00022612"/>
    </source>
</evidence>
<keyword evidence="4" id="KW-1185">Reference proteome</keyword>
<feature type="domain" description="Phage tail tape measure protein" evidence="2">
    <location>
        <begin position="93"/>
        <end position="293"/>
    </location>
</feature>
<dbReference type="OrthoDB" id="2183194at2"/>